<evidence type="ECO:0000256" key="5">
    <source>
        <dbReference type="SAM" id="Coils"/>
    </source>
</evidence>
<keyword evidence="2 4" id="KW-0863">Zinc-finger</keyword>
<evidence type="ECO:0008006" key="12">
    <source>
        <dbReference type="Google" id="ProtNLM"/>
    </source>
</evidence>
<dbReference type="InterPro" id="IPR002035">
    <property type="entry name" value="VWF_A"/>
</dbReference>
<keyword evidence="5" id="KW-0175">Coiled coil</keyword>
<dbReference type="GO" id="GO:0016567">
    <property type="term" value="P:protein ubiquitination"/>
    <property type="evidence" value="ECO:0007669"/>
    <property type="project" value="InterPro"/>
</dbReference>
<gene>
    <name evidence="10" type="ORF">MCOR_46638</name>
</gene>
<dbReference type="InterPro" id="IPR010606">
    <property type="entry name" value="Mib_Herc2"/>
</dbReference>
<keyword evidence="11" id="KW-1185">Reference proteome</keyword>
<evidence type="ECO:0000259" key="9">
    <source>
        <dbReference type="PROSITE" id="PS51416"/>
    </source>
</evidence>
<dbReference type="EMBL" id="CACVKT020008222">
    <property type="protein sequence ID" value="CAC5413773.1"/>
    <property type="molecule type" value="Genomic_DNA"/>
</dbReference>
<evidence type="ECO:0000256" key="6">
    <source>
        <dbReference type="SAM" id="MobiDB-lite"/>
    </source>
</evidence>
<feature type="region of interest" description="Disordered" evidence="6">
    <location>
        <begin position="92"/>
        <end position="210"/>
    </location>
</feature>
<feature type="compositionally biased region" description="Basic and acidic residues" evidence="6">
    <location>
        <begin position="133"/>
        <end position="143"/>
    </location>
</feature>
<feature type="domain" description="RanBP2-type" evidence="7">
    <location>
        <begin position="1043"/>
        <end position="1072"/>
    </location>
</feature>
<dbReference type="InterPro" id="IPR001876">
    <property type="entry name" value="Znf_RanBP2"/>
</dbReference>
<dbReference type="PROSITE" id="PS01358">
    <property type="entry name" value="ZF_RANBP2_1"/>
    <property type="match status" value="1"/>
</dbReference>
<evidence type="ECO:0000256" key="4">
    <source>
        <dbReference type="PROSITE-ProRule" id="PRU00322"/>
    </source>
</evidence>
<feature type="compositionally biased region" description="Polar residues" evidence="6">
    <location>
        <begin position="233"/>
        <end position="243"/>
    </location>
</feature>
<accession>A0A6J8E196</accession>
<feature type="region of interest" description="Disordered" evidence="6">
    <location>
        <begin position="233"/>
        <end position="254"/>
    </location>
</feature>
<dbReference type="InterPro" id="IPR036465">
    <property type="entry name" value="vWFA_dom_sf"/>
</dbReference>
<dbReference type="GO" id="GO:0008270">
    <property type="term" value="F:zinc ion binding"/>
    <property type="evidence" value="ECO:0007669"/>
    <property type="project" value="UniProtKB-KW"/>
</dbReference>
<feature type="domain" description="VWFA" evidence="8">
    <location>
        <begin position="349"/>
        <end position="558"/>
    </location>
</feature>
<dbReference type="Pfam" id="PF06701">
    <property type="entry name" value="MIB_HERC2"/>
    <property type="match status" value="1"/>
</dbReference>
<dbReference type="SMART" id="SM00547">
    <property type="entry name" value="ZnF_RBZ"/>
    <property type="match status" value="1"/>
</dbReference>
<feature type="compositionally biased region" description="Polar residues" evidence="6">
    <location>
        <begin position="92"/>
        <end position="106"/>
    </location>
</feature>
<evidence type="ECO:0000256" key="2">
    <source>
        <dbReference type="ARBA" id="ARBA00022771"/>
    </source>
</evidence>
<evidence type="ECO:0000256" key="3">
    <source>
        <dbReference type="ARBA" id="ARBA00022833"/>
    </source>
</evidence>
<feature type="coiled-coil region" evidence="5">
    <location>
        <begin position="12"/>
        <end position="64"/>
    </location>
</feature>
<dbReference type="Pfam" id="PF13519">
    <property type="entry name" value="VWA_2"/>
    <property type="match status" value="1"/>
</dbReference>
<evidence type="ECO:0000313" key="11">
    <source>
        <dbReference type="Proteomes" id="UP000507470"/>
    </source>
</evidence>
<keyword evidence="3" id="KW-0862">Zinc</keyword>
<dbReference type="PROSITE" id="PS50199">
    <property type="entry name" value="ZF_RANBP2_2"/>
    <property type="match status" value="1"/>
</dbReference>
<keyword evidence="1" id="KW-0479">Metal-binding</keyword>
<dbReference type="GO" id="GO:0004842">
    <property type="term" value="F:ubiquitin-protein transferase activity"/>
    <property type="evidence" value="ECO:0007669"/>
    <property type="project" value="InterPro"/>
</dbReference>
<protein>
    <recommendedName>
        <fullName evidence="12">RanBP2-type domain-containing protein</fullName>
    </recommendedName>
</protein>
<evidence type="ECO:0000256" key="1">
    <source>
        <dbReference type="ARBA" id="ARBA00022723"/>
    </source>
</evidence>
<dbReference type="InterPro" id="IPR037252">
    <property type="entry name" value="Mib_Herc2_sf"/>
</dbReference>
<feature type="compositionally biased region" description="Polar residues" evidence="6">
    <location>
        <begin position="160"/>
        <end position="172"/>
    </location>
</feature>
<dbReference type="CDD" id="cd00198">
    <property type="entry name" value="vWFA"/>
    <property type="match status" value="1"/>
</dbReference>
<dbReference type="InterPro" id="IPR036443">
    <property type="entry name" value="Znf_RanBP2_sf"/>
</dbReference>
<dbReference type="SUPFAM" id="SSF90209">
    <property type="entry name" value="Ran binding protein zinc finger-like"/>
    <property type="match status" value="1"/>
</dbReference>
<proteinExistence type="predicted"/>
<evidence type="ECO:0000313" key="10">
    <source>
        <dbReference type="EMBL" id="CAC5413773.1"/>
    </source>
</evidence>
<feature type="domain" description="MIB/HERC2" evidence="9">
    <location>
        <begin position="694"/>
        <end position="766"/>
    </location>
</feature>
<dbReference type="SMART" id="SM00327">
    <property type="entry name" value="VWA"/>
    <property type="match status" value="1"/>
</dbReference>
<dbReference type="PROSITE" id="PS51416">
    <property type="entry name" value="MIB_HERC2"/>
    <property type="match status" value="1"/>
</dbReference>
<dbReference type="OrthoDB" id="26799at2759"/>
<dbReference type="SUPFAM" id="SSF159034">
    <property type="entry name" value="Mib/herc2 domain-like"/>
    <property type="match status" value="1"/>
</dbReference>
<dbReference type="Gene3D" id="3.40.50.410">
    <property type="entry name" value="von Willebrand factor, type A domain"/>
    <property type="match status" value="1"/>
</dbReference>
<dbReference type="SUPFAM" id="SSF53300">
    <property type="entry name" value="vWA-like"/>
    <property type="match status" value="1"/>
</dbReference>
<evidence type="ECO:0000259" key="7">
    <source>
        <dbReference type="PROSITE" id="PS50199"/>
    </source>
</evidence>
<dbReference type="Gene3D" id="2.30.30.40">
    <property type="entry name" value="SH3 Domains"/>
    <property type="match status" value="1"/>
</dbReference>
<reference evidence="10 11" key="1">
    <citation type="submission" date="2020-06" db="EMBL/GenBank/DDBJ databases">
        <authorList>
            <person name="Li R."/>
            <person name="Bekaert M."/>
        </authorList>
    </citation>
    <scope>NUCLEOTIDE SEQUENCE [LARGE SCALE GENOMIC DNA]</scope>
    <source>
        <strain evidence="11">wild</strain>
    </source>
</reference>
<dbReference type="AlphaFoldDB" id="A0A6J8E196"/>
<evidence type="ECO:0000259" key="8">
    <source>
        <dbReference type="PROSITE" id="PS50234"/>
    </source>
</evidence>
<dbReference type="Proteomes" id="UP000507470">
    <property type="component" value="Unassembled WGS sequence"/>
</dbReference>
<feature type="compositionally biased region" description="Polar residues" evidence="6">
    <location>
        <begin position="183"/>
        <end position="196"/>
    </location>
</feature>
<sequence>MDQATAKNQEDIKKLRRDVKSLHQSVDTARQSIEAVHQTLTSGIQKVLSEIERLKIENVKIKSNLKYLMNSKTNPSGDSNIFSEPETRTTSWVKSMRSASGNQFNLPSYRKRSQSDLSSDDTDLDRATLITDHSLEEDTSPRLKKDRRKQHHNALPPKTETPNLTSEISSSESENRKAKTLPNHMSATDPKQNNIPGSGGNGRTSPVPNVQRQNSIETDQHRVPVQESLFNANLSQKNGATGTSRDERLNGASSSYVLQNNDTVDLGEESEEDTDIAMTVESKLSVTYPHTVPGYKPVMVPYNQIKFNDGKDYLKSLGFIITDPNVKEFVYKIAALDSKKNDQLPKGLYTLLLLDTSYSTGPGGLLETRKFVNEFLDEIETATEYNLEEMVGVFEFGSHAGILHEFTNDYSLIRECLDNIDVCAGRTNLWSALLGVLCYCHKKAKKCTINGRTHGVRVVMVSDGNVTDEINFLSNCENEADLERIEDRIMKFMPYLLREKFILTAVEIGMDSEERFLRKFAKKGKGQYGQALWSKYVGRYYLYQTIIGKMLPELRDQKNRGNVKELLDKHTAEYDYFNKTDMAEISILLRDRYKFEVPEELFEREPLPEYDDDYRVTLYTTEFFSRLPPIGTRVKPGSKFKDTHKEPYKNGTVVAHCKRNTMVVKWDEKPTKIHFYKYETENHEVDKMYTYRKIDMTIPGYIDTGCRVIRGVHWNKGDEDGGRRSIGIVVRKHAKQWVTVKWPNGTRERYRFGADDCFDLEIIDEQERINRGLQELVIQYQFKDDSPTEWRTLDEEANNTVLNHIDTQRGRRGIVMTLHHGIGYNFDLDKMEYVNVNDSSIKGEIKLLRMSVDEQDRLRKHEWDLYKEKKMRAQQAQAGGAGGMDFLAQLQQGGGRGGMNLLNQMAQGGGGGLAGLMGQGGMGGQGLAGMMGQPGMGGQGLAGLMGQGGLGGGQGGQGLAGMMGQGGQGLAGMMGQGGQGLGGMMGQGGQGLGGMMGQGGQGLGGMMGQGGQGLGGMTGQGGQGFGGMAGQGGQGFGGMMGGNGGTKWNCAQCTYENGPNSLQCEMCQATKA</sequence>
<dbReference type="PROSITE" id="PS50234">
    <property type="entry name" value="VWFA"/>
    <property type="match status" value="1"/>
</dbReference>
<dbReference type="Gene3D" id="2.30.30.380">
    <property type="entry name" value="Zn-finger domain of Sec23/24"/>
    <property type="match status" value="1"/>
</dbReference>
<organism evidence="10 11">
    <name type="scientific">Mytilus coruscus</name>
    <name type="common">Sea mussel</name>
    <dbReference type="NCBI Taxonomy" id="42192"/>
    <lineage>
        <taxon>Eukaryota</taxon>
        <taxon>Metazoa</taxon>
        <taxon>Spiralia</taxon>
        <taxon>Lophotrochozoa</taxon>
        <taxon>Mollusca</taxon>
        <taxon>Bivalvia</taxon>
        <taxon>Autobranchia</taxon>
        <taxon>Pteriomorphia</taxon>
        <taxon>Mytilida</taxon>
        <taxon>Mytiloidea</taxon>
        <taxon>Mytilidae</taxon>
        <taxon>Mytilinae</taxon>
        <taxon>Mytilus</taxon>
    </lineage>
</organism>
<name>A0A6J8E196_MYTCO</name>